<dbReference type="STRING" id="989403.SAMN05421798_107219"/>
<dbReference type="Gene3D" id="1.50.10.10">
    <property type="match status" value="1"/>
</dbReference>
<dbReference type="InterPro" id="IPR012341">
    <property type="entry name" value="6hp_glycosidase-like_sf"/>
</dbReference>
<dbReference type="InterPro" id="IPR010819">
    <property type="entry name" value="AGE/CE"/>
</dbReference>
<dbReference type="PANTHER" id="PTHR15108">
    <property type="entry name" value="N-ACYLGLUCOSAMINE-2-EPIMERASE"/>
    <property type="match status" value="1"/>
</dbReference>
<dbReference type="Pfam" id="PF07221">
    <property type="entry name" value="GlcNAc_2-epim"/>
    <property type="match status" value="1"/>
</dbReference>
<dbReference type="InterPro" id="IPR008928">
    <property type="entry name" value="6-hairpin_glycosidase_sf"/>
</dbReference>
<reference evidence="3 4" key="1">
    <citation type="journal article" date="2016" name="Front. Microbiol.">
        <title>Comparative Genomic Analysis Reveals a Diverse Repertoire of Genes Involved in Prokaryote-Eukaryote Interactions within the Pseudovibrio Genus.</title>
        <authorList>
            <person name="Romano S."/>
            <person name="Fernandez-Guerra A."/>
            <person name="Reen F.J."/>
            <person name="Glockner F.O."/>
            <person name="Crowley S.P."/>
            <person name="O'Sullivan O."/>
            <person name="Cotter P.D."/>
            <person name="Adams C."/>
            <person name="Dobson A.D."/>
            <person name="O'Gara F."/>
        </authorList>
    </citation>
    <scope>NUCLEOTIDE SEQUENCE [LARGE SCALE GENOMIC DNA]</scope>
    <source>
        <strain evidence="3 4">Ad2</strain>
    </source>
</reference>
<dbReference type="OrthoDB" id="9806359at2"/>
<dbReference type="AlphaFoldDB" id="A0A161V6X8"/>
<comment type="similarity">
    <text evidence="1">Belongs to the N-acylglucosamine 2-epimerase family.</text>
</comment>
<gene>
    <name evidence="3" type="ORF">PsAD2_01158</name>
</gene>
<dbReference type="EMBL" id="LMCB01000006">
    <property type="protein sequence ID" value="KZL20671.1"/>
    <property type="molecule type" value="Genomic_DNA"/>
</dbReference>
<dbReference type="SUPFAM" id="SSF48208">
    <property type="entry name" value="Six-hairpin glycosidases"/>
    <property type="match status" value="1"/>
</dbReference>
<accession>A0A161V6X8</accession>
<evidence type="ECO:0000256" key="2">
    <source>
        <dbReference type="ARBA" id="ARBA00023235"/>
    </source>
</evidence>
<evidence type="ECO:0000256" key="1">
    <source>
        <dbReference type="ARBA" id="ARBA00008558"/>
    </source>
</evidence>
<dbReference type="RefSeq" id="WP_068003638.1">
    <property type="nucleotide sequence ID" value="NZ_FOFM01000007.1"/>
</dbReference>
<dbReference type="EC" id="5.1.3.11" evidence="3"/>
<sequence>MIVDHLKELRTWLFEGALPLWLKVGEDSENGGFSETVTLDCLGSADLRRGRVNPRMVFVYCEAGRLGWDGPWMDVALRTQAYIERVFGTSQGYIGALASPAGELVDASFGLYNQAFALLALYNIADVNSDMRSQACTKAAALLDVLNSRFKHPIAGFQEAEPPRAPLRANPHMHLFEMCLDWESSENLSAEQKAVWVALADELGDLCLTHLICSKTGGLREFFALDWTPALGAAGKELEPGHHMEWAWLLLRWSKLRGDERAKAAAMRLFEIAETHGVDRERGVIMMGINDDFSPRDTMARLWCQAEWLKASIAMLECTPEEEWPRYQASLSDALGALEMFLKDVPFGLWKDKCLEDGSFVNEAAPASSLYHIVSAISELDRFLKTEVGQKMAAFELIK</sequence>
<keyword evidence="4" id="KW-1185">Reference proteome</keyword>
<evidence type="ECO:0000313" key="4">
    <source>
        <dbReference type="Proteomes" id="UP000076577"/>
    </source>
</evidence>
<dbReference type="PATRIC" id="fig|989403.3.peg.1242"/>
<keyword evidence="2 3" id="KW-0413">Isomerase</keyword>
<protein>
    <submittedName>
        <fullName evidence="3">Cellobiose 2-epimerase</fullName>
        <ecNumber evidence="3">5.1.3.11</ecNumber>
    </submittedName>
</protein>
<name>A0A161V6X8_9HYPH</name>
<dbReference type="GO" id="GO:0005975">
    <property type="term" value="P:carbohydrate metabolic process"/>
    <property type="evidence" value="ECO:0007669"/>
    <property type="project" value="InterPro"/>
</dbReference>
<evidence type="ECO:0000313" key="3">
    <source>
        <dbReference type="EMBL" id="KZL20671.1"/>
    </source>
</evidence>
<proteinExistence type="inferred from homology"/>
<dbReference type="GO" id="GO:0047736">
    <property type="term" value="F:cellobiose epimerase activity"/>
    <property type="evidence" value="ECO:0007669"/>
    <property type="project" value="UniProtKB-EC"/>
</dbReference>
<dbReference type="Proteomes" id="UP000076577">
    <property type="component" value="Unassembled WGS sequence"/>
</dbReference>
<organism evidence="3 4">
    <name type="scientific">Pseudovibrio axinellae</name>
    <dbReference type="NCBI Taxonomy" id="989403"/>
    <lineage>
        <taxon>Bacteria</taxon>
        <taxon>Pseudomonadati</taxon>
        <taxon>Pseudomonadota</taxon>
        <taxon>Alphaproteobacteria</taxon>
        <taxon>Hyphomicrobiales</taxon>
        <taxon>Stappiaceae</taxon>
        <taxon>Pseudovibrio</taxon>
    </lineage>
</organism>
<comment type="caution">
    <text evidence="3">The sequence shown here is derived from an EMBL/GenBank/DDBJ whole genome shotgun (WGS) entry which is preliminary data.</text>
</comment>